<keyword evidence="2" id="KW-1185">Reference proteome</keyword>
<dbReference type="Proteomes" id="UP000789860">
    <property type="component" value="Unassembled WGS sequence"/>
</dbReference>
<comment type="caution">
    <text evidence="1">The sequence shown here is derived from an EMBL/GenBank/DDBJ whole genome shotgun (WGS) entry which is preliminary data.</text>
</comment>
<gene>
    <name evidence="1" type="ORF">SCALOS_LOCUS8784</name>
</gene>
<organism evidence="1 2">
    <name type="scientific">Scutellospora calospora</name>
    <dbReference type="NCBI Taxonomy" id="85575"/>
    <lineage>
        <taxon>Eukaryota</taxon>
        <taxon>Fungi</taxon>
        <taxon>Fungi incertae sedis</taxon>
        <taxon>Mucoromycota</taxon>
        <taxon>Glomeromycotina</taxon>
        <taxon>Glomeromycetes</taxon>
        <taxon>Diversisporales</taxon>
        <taxon>Gigasporaceae</taxon>
        <taxon>Scutellospora</taxon>
    </lineage>
</organism>
<name>A0ACA9NH75_9GLOM</name>
<evidence type="ECO:0000313" key="1">
    <source>
        <dbReference type="EMBL" id="CAG8654468.1"/>
    </source>
</evidence>
<evidence type="ECO:0000313" key="2">
    <source>
        <dbReference type="Proteomes" id="UP000789860"/>
    </source>
</evidence>
<feature type="non-terminal residue" evidence="1">
    <location>
        <position position="1"/>
    </location>
</feature>
<accession>A0ACA9NH75</accession>
<dbReference type="EMBL" id="CAJVPM010024626">
    <property type="protein sequence ID" value="CAG8654468.1"/>
    <property type="molecule type" value="Genomic_DNA"/>
</dbReference>
<proteinExistence type="predicted"/>
<reference evidence="1" key="1">
    <citation type="submission" date="2021-06" db="EMBL/GenBank/DDBJ databases">
        <authorList>
            <person name="Kallberg Y."/>
            <person name="Tangrot J."/>
            <person name="Rosling A."/>
        </authorList>
    </citation>
    <scope>NUCLEOTIDE SEQUENCE</scope>
    <source>
        <strain evidence="1">AU212A</strain>
    </source>
</reference>
<sequence length="96" mass="10767">PDQKDEETKTSDEGFMYTVLKDLVCHKHLFASMISVQITSETIGICRNICEISTATTINDKNNTANSFASYNHDIGFNNENIFTNSDNELIINTSQ</sequence>
<protein>
    <submittedName>
        <fullName evidence="1">8825_t:CDS:1</fullName>
    </submittedName>
</protein>